<dbReference type="EMBL" id="CP079194">
    <property type="protein sequence ID" value="QXT38753.1"/>
    <property type="molecule type" value="Genomic_DNA"/>
</dbReference>
<organism evidence="2 3">
    <name type="scientific">Gymnodinialimonas ceratoperidinii</name>
    <dbReference type="NCBI Taxonomy" id="2856823"/>
    <lineage>
        <taxon>Bacteria</taxon>
        <taxon>Pseudomonadati</taxon>
        <taxon>Pseudomonadota</taxon>
        <taxon>Alphaproteobacteria</taxon>
        <taxon>Rhodobacterales</taxon>
        <taxon>Paracoccaceae</taxon>
        <taxon>Gymnodinialimonas</taxon>
    </lineage>
</organism>
<feature type="chain" id="PRO_5034360476" evidence="1">
    <location>
        <begin position="21"/>
        <end position="106"/>
    </location>
</feature>
<dbReference type="Proteomes" id="UP000825009">
    <property type="component" value="Chromosome"/>
</dbReference>
<keyword evidence="3" id="KW-1185">Reference proteome</keyword>
<evidence type="ECO:0000313" key="3">
    <source>
        <dbReference type="Proteomes" id="UP000825009"/>
    </source>
</evidence>
<dbReference type="RefSeq" id="WP_219000949.1">
    <property type="nucleotide sequence ID" value="NZ_CP079194.1"/>
</dbReference>
<name>A0A8F6Y9P0_9RHOB</name>
<protein>
    <submittedName>
        <fullName evidence="2">Uncharacterized protein</fullName>
    </submittedName>
</protein>
<proteinExistence type="predicted"/>
<gene>
    <name evidence="2" type="ORF">KYE46_12515</name>
</gene>
<reference evidence="2 3" key="1">
    <citation type="submission" date="2021-07" db="EMBL/GenBank/DDBJ databases">
        <title>A novel Jannaschia species isolated from marine dinoflagellate Ceratoperidinium margalefii.</title>
        <authorList>
            <person name="Jiang Y."/>
            <person name="Li Z."/>
        </authorList>
    </citation>
    <scope>NUCLEOTIDE SEQUENCE [LARGE SCALE GENOMIC DNA]</scope>
    <source>
        <strain evidence="2 3">J12C1-MA-4</strain>
    </source>
</reference>
<dbReference type="AlphaFoldDB" id="A0A8F6Y9P0"/>
<evidence type="ECO:0000313" key="2">
    <source>
        <dbReference type="EMBL" id="QXT38753.1"/>
    </source>
</evidence>
<dbReference type="KEGG" id="gce:KYE46_12515"/>
<keyword evidence="1" id="KW-0732">Signal</keyword>
<sequence>MKKIALIAALTAAIAAPVAAQSTSTAFAIAHFNASADSASEVVDFRGNENVKQVSTDGTSTLAQTFSVLNQSADTPADVTGTNGATVVSGGPAYGADIFDRLSAED</sequence>
<evidence type="ECO:0000256" key="1">
    <source>
        <dbReference type="SAM" id="SignalP"/>
    </source>
</evidence>
<accession>A0A8F6Y9P0</accession>
<feature type="signal peptide" evidence="1">
    <location>
        <begin position="1"/>
        <end position="20"/>
    </location>
</feature>